<evidence type="ECO:0000256" key="1">
    <source>
        <dbReference type="ARBA" id="ARBA00023015"/>
    </source>
</evidence>
<dbReference type="Pfam" id="PF14525">
    <property type="entry name" value="AraC_binding_2"/>
    <property type="match status" value="1"/>
</dbReference>
<evidence type="ECO:0000259" key="4">
    <source>
        <dbReference type="PROSITE" id="PS01124"/>
    </source>
</evidence>
<feature type="domain" description="HTH araC/xylS-type" evidence="4">
    <location>
        <begin position="221"/>
        <end position="322"/>
    </location>
</feature>
<dbReference type="PROSITE" id="PS01124">
    <property type="entry name" value="HTH_ARAC_FAMILY_2"/>
    <property type="match status" value="1"/>
</dbReference>
<gene>
    <name evidence="5" type="ORF">SAMN02787144_1006269</name>
</gene>
<sequence>MAGTWAASVSTDSVSARAGFEWWSSMVAETVVPVSITCEHADSFAGEAASLQLPQTQVSAFRFSPMSARRTPIHIRRADPESYFLFLVHGGPVGLEQRRNNILLRAGDMALFNTSLPLACEFKDGRQLPRITMIRLPRTAIPLPRDRTDELVATLLPARTGSGALLTSYLAGLRDQAPHCDEAELLRLGSVGFDLATAFLATRLDAASGLPADTRRQVLLAHIHAFIDRNLSNPQLTPAHIAAHHYISVRALHQLFRTEASTVAATIRRRRLERCQADLADPRQRSQSISALAARWGFLVPAEFSRAFRAVHGMTPTEFRREATASSGCAKTQVTLR</sequence>
<dbReference type="OrthoDB" id="9799345at2"/>
<evidence type="ECO:0000256" key="2">
    <source>
        <dbReference type="ARBA" id="ARBA00023125"/>
    </source>
</evidence>
<dbReference type="PANTHER" id="PTHR46796:SF6">
    <property type="entry name" value="ARAC SUBFAMILY"/>
    <property type="match status" value="1"/>
</dbReference>
<evidence type="ECO:0000313" key="5">
    <source>
        <dbReference type="EMBL" id="SFX81269.1"/>
    </source>
</evidence>
<dbReference type="GO" id="GO:0003700">
    <property type="term" value="F:DNA-binding transcription factor activity"/>
    <property type="evidence" value="ECO:0007669"/>
    <property type="project" value="InterPro"/>
</dbReference>
<dbReference type="InterPro" id="IPR050204">
    <property type="entry name" value="AraC_XylS_family_regulators"/>
</dbReference>
<dbReference type="SMART" id="SM00342">
    <property type="entry name" value="HTH_ARAC"/>
    <property type="match status" value="1"/>
</dbReference>
<keyword evidence="2" id="KW-0238">DNA-binding</keyword>
<dbReference type="Proteomes" id="UP000181909">
    <property type="component" value="Unassembled WGS sequence"/>
</dbReference>
<accession>A0A1K2A6E9</accession>
<evidence type="ECO:0000313" key="6">
    <source>
        <dbReference type="Proteomes" id="UP000181909"/>
    </source>
</evidence>
<dbReference type="EMBL" id="FPJO01000006">
    <property type="protein sequence ID" value="SFX81269.1"/>
    <property type="molecule type" value="Genomic_DNA"/>
</dbReference>
<organism evidence="5 6">
    <name type="scientific">Streptomyces atratus</name>
    <dbReference type="NCBI Taxonomy" id="1893"/>
    <lineage>
        <taxon>Bacteria</taxon>
        <taxon>Bacillati</taxon>
        <taxon>Actinomycetota</taxon>
        <taxon>Actinomycetes</taxon>
        <taxon>Kitasatosporales</taxon>
        <taxon>Streptomycetaceae</taxon>
        <taxon>Streptomyces</taxon>
    </lineage>
</organism>
<protein>
    <submittedName>
        <fullName evidence="5">Transcriptional regulator, AraC family</fullName>
    </submittedName>
</protein>
<dbReference type="InterPro" id="IPR035418">
    <property type="entry name" value="AraC-bd_2"/>
</dbReference>
<dbReference type="AlphaFoldDB" id="A0A1K2A6E9"/>
<proteinExistence type="predicted"/>
<dbReference type="STRING" id="1893.SAMN02787144_1006269"/>
<dbReference type="Gene3D" id="1.10.10.60">
    <property type="entry name" value="Homeodomain-like"/>
    <property type="match status" value="1"/>
</dbReference>
<dbReference type="PANTHER" id="PTHR46796">
    <property type="entry name" value="HTH-TYPE TRANSCRIPTIONAL ACTIVATOR RHAS-RELATED"/>
    <property type="match status" value="1"/>
</dbReference>
<reference evidence="5 6" key="1">
    <citation type="submission" date="2016-11" db="EMBL/GenBank/DDBJ databases">
        <authorList>
            <person name="Jaros S."/>
            <person name="Januszkiewicz K."/>
            <person name="Wedrychowicz H."/>
        </authorList>
    </citation>
    <scope>NUCLEOTIDE SEQUENCE [LARGE SCALE GENOMIC DNA]</scope>
    <source>
        <strain evidence="5 6">OK807</strain>
    </source>
</reference>
<keyword evidence="1" id="KW-0805">Transcription regulation</keyword>
<dbReference type="RefSeq" id="WP_072485464.1">
    <property type="nucleotide sequence ID" value="NZ_CP108277.1"/>
</dbReference>
<dbReference type="InterPro" id="IPR018060">
    <property type="entry name" value="HTH_AraC"/>
</dbReference>
<dbReference type="SUPFAM" id="SSF46689">
    <property type="entry name" value="Homeodomain-like"/>
    <property type="match status" value="1"/>
</dbReference>
<evidence type="ECO:0000256" key="3">
    <source>
        <dbReference type="ARBA" id="ARBA00023163"/>
    </source>
</evidence>
<dbReference type="InterPro" id="IPR009057">
    <property type="entry name" value="Homeodomain-like_sf"/>
</dbReference>
<keyword evidence="3" id="KW-0804">Transcription</keyword>
<name>A0A1K2A6E9_STRAR</name>
<dbReference type="Pfam" id="PF12833">
    <property type="entry name" value="HTH_18"/>
    <property type="match status" value="1"/>
</dbReference>
<dbReference type="GO" id="GO:0043565">
    <property type="term" value="F:sequence-specific DNA binding"/>
    <property type="evidence" value="ECO:0007669"/>
    <property type="project" value="InterPro"/>
</dbReference>